<comment type="cofactor">
    <cofactor evidence="14 15">
        <name>Mn(2+)</name>
        <dbReference type="ChEBI" id="CHEBI:29035"/>
    </cofactor>
    <cofactor evidence="14 15">
        <name>Mg(2+)</name>
        <dbReference type="ChEBI" id="CHEBI:18420"/>
    </cofactor>
    <text evidence="14 15">Manganese or magnesium. Binds 1 divalent metal ion per monomer in the absence of substrate. May bind a second metal ion after substrate binding.</text>
</comment>
<evidence type="ECO:0000256" key="11">
    <source>
        <dbReference type="ARBA" id="ARBA00022759"/>
    </source>
</evidence>
<feature type="binding site" evidence="14 15">
    <location>
        <position position="78"/>
    </location>
    <ligand>
        <name>a divalent metal cation</name>
        <dbReference type="ChEBI" id="CHEBI:60240"/>
    </ligand>
</feature>
<evidence type="ECO:0000256" key="2">
    <source>
        <dbReference type="ARBA" id="ARBA00001946"/>
    </source>
</evidence>
<evidence type="ECO:0000256" key="16">
    <source>
        <dbReference type="RuleBase" id="RU003515"/>
    </source>
</evidence>
<comment type="cofactor">
    <cofactor evidence="2">
        <name>Mg(2+)</name>
        <dbReference type="ChEBI" id="CHEBI:18420"/>
    </cofactor>
</comment>
<dbReference type="Pfam" id="PF01351">
    <property type="entry name" value="RNase_HII"/>
    <property type="match status" value="1"/>
</dbReference>
<evidence type="ECO:0000259" key="18">
    <source>
        <dbReference type="PROSITE" id="PS51975"/>
    </source>
</evidence>
<name>A0ABV8VSD1_9BACI</name>
<dbReference type="GO" id="GO:0004523">
    <property type="term" value="F:RNA-DNA hybrid ribonuclease activity"/>
    <property type="evidence" value="ECO:0007669"/>
    <property type="project" value="UniProtKB-EC"/>
</dbReference>
<dbReference type="PANTHER" id="PTHR10954">
    <property type="entry name" value="RIBONUCLEASE H2 SUBUNIT A"/>
    <property type="match status" value="1"/>
</dbReference>
<keyword evidence="20" id="KW-1185">Reference proteome</keyword>
<sequence length="254" mass="29385">MNEWKISKIKEFLEMNQMTDELKLRLLNDTRKGVHKIVQEYEKKEEQQRQLKEKFIEMSQFEREFWKKDERIIVGVDEVGRGPLAGPVVACAVVLPEDFCLLGLDDSKKIHKAKHELFYNYIVNHALDVQVGIVEAQEIDEINILQATKKAMREAIHLISLPINHVLIDAVELTGLTYKSTSIIKGDQKSISIAAASIVAKVTRDRIMKEIDHQYPMYQFKKNSGYGTKEHINAIEQYGITEIHRKSFLKSINY</sequence>
<evidence type="ECO:0000256" key="15">
    <source>
        <dbReference type="PROSITE-ProRule" id="PRU01319"/>
    </source>
</evidence>
<evidence type="ECO:0000256" key="5">
    <source>
        <dbReference type="ARBA" id="ARBA00007383"/>
    </source>
</evidence>
<evidence type="ECO:0000256" key="3">
    <source>
        <dbReference type="ARBA" id="ARBA00004065"/>
    </source>
</evidence>
<dbReference type="PANTHER" id="PTHR10954:SF18">
    <property type="entry name" value="RIBONUCLEASE HII"/>
    <property type="match status" value="1"/>
</dbReference>
<comment type="caution">
    <text evidence="19">The sequence shown here is derived from an EMBL/GenBank/DDBJ whole genome shotgun (WGS) entry which is preliminary data.</text>
</comment>
<comment type="function">
    <text evidence="3 14 16">Endonuclease that specifically degrades the RNA of RNA-DNA hybrids.</text>
</comment>
<evidence type="ECO:0000256" key="10">
    <source>
        <dbReference type="ARBA" id="ARBA00022723"/>
    </source>
</evidence>
<feature type="binding site" evidence="14 15">
    <location>
        <position position="77"/>
    </location>
    <ligand>
        <name>a divalent metal cation</name>
        <dbReference type="ChEBI" id="CHEBI:60240"/>
    </ligand>
</feature>
<evidence type="ECO:0000256" key="7">
    <source>
        <dbReference type="ARBA" id="ARBA00019179"/>
    </source>
</evidence>
<comment type="catalytic activity">
    <reaction evidence="1 14 15 16">
        <text>Endonucleolytic cleavage to 5'-phosphomonoester.</text>
        <dbReference type="EC" id="3.1.26.4"/>
    </reaction>
</comment>
<keyword evidence="9 14" id="KW-0540">Nuclease</keyword>
<dbReference type="CDD" id="cd07182">
    <property type="entry name" value="RNase_HII_bacteria_HII_like"/>
    <property type="match status" value="1"/>
</dbReference>
<keyword evidence="12 14" id="KW-0378">Hydrolase</keyword>
<dbReference type="InterPro" id="IPR024567">
    <property type="entry name" value="RNase_HII/HIII_dom"/>
</dbReference>
<keyword evidence="11 14" id="KW-0255">Endonuclease</keyword>
<dbReference type="HAMAP" id="MF_00052_B">
    <property type="entry name" value="RNase_HII_B"/>
    <property type="match status" value="1"/>
</dbReference>
<dbReference type="PROSITE" id="PS51975">
    <property type="entry name" value="RNASE_H_2"/>
    <property type="match status" value="1"/>
</dbReference>
<comment type="similarity">
    <text evidence="5 14 16">Belongs to the RNase HII family.</text>
</comment>
<organism evidence="19 20">
    <name type="scientific">Gracilibacillus marinus</name>
    <dbReference type="NCBI Taxonomy" id="630535"/>
    <lineage>
        <taxon>Bacteria</taxon>
        <taxon>Bacillati</taxon>
        <taxon>Bacillota</taxon>
        <taxon>Bacilli</taxon>
        <taxon>Bacillales</taxon>
        <taxon>Bacillaceae</taxon>
        <taxon>Gracilibacillus</taxon>
    </lineage>
</organism>
<accession>A0ABV8VSD1</accession>
<gene>
    <name evidence="14" type="primary">rnhB</name>
    <name evidence="19" type="ORF">ACFOZ1_06100</name>
</gene>
<keyword evidence="17" id="KW-0175">Coiled coil</keyword>
<evidence type="ECO:0000313" key="19">
    <source>
        <dbReference type="EMBL" id="MFC4387382.1"/>
    </source>
</evidence>
<dbReference type="EC" id="3.1.26.4" evidence="6 14"/>
<dbReference type="RefSeq" id="WP_390197142.1">
    <property type="nucleotide sequence ID" value="NZ_JBHSDV010000001.1"/>
</dbReference>
<proteinExistence type="inferred from homology"/>
<dbReference type="NCBIfam" id="NF000594">
    <property type="entry name" value="PRK00015.1-1"/>
    <property type="match status" value="1"/>
</dbReference>
<evidence type="ECO:0000256" key="12">
    <source>
        <dbReference type="ARBA" id="ARBA00022801"/>
    </source>
</evidence>
<evidence type="ECO:0000256" key="4">
    <source>
        <dbReference type="ARBA" id="ARBA00004496"/>
    </source>
</evidence>
<keyword evidence="8 14" id="KW-0963">Cytoplasm</keyword>
<protein>
    <recommendedName>
        <fullName evidence="7 14">Ribonuclease HII</fullName>
        <shortName evidence="14">RNase HII</shortName>
        <ecNumber evidence="6 14">3.1.26.4</ecNumber>
    </recommendedName>
</protein>
<evidence type="ECO:0000256" key="9">
    <source>
        <dbReference type="ARBA" id="ARBA00022722"/>
    </source>
</evidence>
<dbReference type="Gene3D" id="3.30.420.10">
    <property type="entry name" value="Ribonuclease H-like superfamily/Ribonuclease H"/>
    <property type="match status" value="1"/>
</dbReference>
<feature type="binding site" evidence="14 15">
    <location>
        <position position="169"/>
    </location>
    <ligand>
        <name>a divalent metal cation</name>
        <dbReference type="ChEBI" id="CHEBI:60240"/>
    </ligand>
</feature>
<dbReference type="InterPro" id="IPR012337">
    <property type="entry name" value="RNaseH-like_sf"/>
</dbReference>
<evidence type="ECO:0000313" key="20">
    <source>
        <dbReference type="Proteomes" id="UP001595880"/>
    </source>
</evidence>
<evidence type="ECO:0000256" key="14">
    <source>
        <dbReference type="HAMAP-Rule" id="MF_00052"/>
    </source>
</evidence>
<dbReference type="Proteomes" id="UP001595880">
    <property type="component" value="Unassembled WGS sequence"/>
</dbReference>
<evidence type="ECO:0000256" key="17">
    <source>
        <dbReference type="SAM" id="Coils"/>
    </source>
</evidence>
<dbReference type="EMBL" id="JBHSDV010000001">
    <property type="protein sequence ID" value="MFC4387382.1"/>
    <property type="molecule type" value="Genomic_DNA"/>
</dbReference>
<keyword evidence="10 14" id="KW-0479">Metal-binding</keyword>
<evidence type="ECO:0000256" key="6">
    <source>
        <dbReference type="ARBA" id="ARBA00012180"/>
    </source>
</evidence>
<dbReference type="InterPro" id="IPR022898">
    <property type="entry name" value="RNase_HII"/>
</dbReference>
<dbReference type="InterPro" id="IPR001352">
    <property type="entry name" value="RNase_HII/HIII"/>
</dbReference>
<feature type="domain" description="RNase H type-2" evidence="18">
    <location>
        <begin position="71"/>
        <end position="254"/>
    </location>
</feature>
<dbReference type="SUPFAM" id="SSF53098">
    <property type="entry name" value="Ribonuclease H-like"/>
    <property type="match status" value="1"/>
</dbReference>
<reference evidence="20" key="1">
    <citation type="journal article" date="2019" name="Int. J. Syst. Evol. Microbiol.">
        <title>The Global Catalogue of Microorganisms (GCM) 10K type strain sequencing project: providing services to taxonomists for standard genome sequencing and annotation.</title>
        <authorList>
            <consortium name="The Broad Institute Genomics Platform"/>
            <consortium name="The Broad Institute Genome Sequencing Center for Infectious Disease"/>
            <person name="Wu L."/>
            <person name="Ma J."/>
        </authorList>
    </citation>
    <scope>NUCLEOTIDE SEQUENCE [LARGE SCALE GENOMIC DNA]</scope>
    <source>
        <strain evidence="20">KACC 14058</strain>
    </source>
</reference>
<keyword evidence="13 14" id="KW-0464">Manganese</keyword>
<feature type="coiled-coil region" evidence="17">
    <location>
        <begin position="34"/>
        <end position="64"/>
    </location>
</feature>
<evidence type="ECO:0000256" key="1">
    <source>
        <dbReference type="ARBA" id="ARBA00000077"/>
    </source>
</evidence>
<evidence type="ECO:0000256" key="8">
    <source>
        <dbReference type="ARBA" id="ARBA00022490"/>
    </source>
</evidence>
<evidence type="ECO:0000256" key="13">
    <source>
        <dbReference type="ARBA" id="ARBA00023211"/>
    </source>
</evidence>
<comment type="subcellular location">
    <subcellularLocation>
        <location evidence="4 14">Cytoplasm</location>
    </subcellularLocation>
</comment>
<dbReference type="NCBIfam" id="NF000595">
    <property type="entry name" value="PRK00015.1-3"/>
    <property type="match status" value="1"/>
</dbReference>
<dbReference type="InterPro" id="IPR036397">
    <property type="entry name" value="RNaseH_sf"/>
</dbReference>